<name>A0A3M0JKR9_HIRRU</name>
<evidence type="ECO:0000256" key="1">
    <source>
        <dbReference type="ARBA" id="ARBA00004324"/>
    </source>
</evidence>
<feature type="region of interest" description="Disordered" evidence="8">
    <location>
        <begin position="36"/>
        <end position="56"/>
    </location>
</feature>
<evidence type="ECO:0000256" key="7">
    <source>
        <dbReference type="ARBA" id="ARBA00023242"/>
    </source>
</evidence>
<keyword evidence="4" id="KW-0805">Transcription regulation</keyword>
<protein>
    <recommendedName>
        <fullName evidence="9">Neurogenic mastermind-like N-terminal domain-containing protein</fullName>
    </recommendedName>
</protein>
<evidence type="ECO:0000256" key="6">
    <source>
        <dbReference type="ARBA" id="ARBA00023163"/>
    </source>
</evidence>
<dbReference type="Proteomes" id="UP000269221">
    <property type="component" value="Unassembled WGS sequence"/>
</dbReference>
<dbReference type="EMBL" id="QRBI01000148">
    <property type="protein sequence ID" value="RMB99653.1"/>
    <property type="molecule type" value="Genomic_DNA"/>
</dbReference>
<comment type="caution">
    <text evidence="10">The sequence shown here is derived from an EMBL/GenBank/DDBJ whole genome shotgun (WGS) entry which is preliminary data.</text>
</comment>
<dbReference type="InterPro" id="IPR046369">
    <property type="entry name" value="MAML1-3"/>
</dbReference>
<comment type="similarity">
    <text evidence="2">Belongs to the mastermind family.</text>
</comment>
<keyword evidence="6" id="KW-0804">Transcription</keyword>
<dbReference type="AlphaFoldDB" id="A0A3M0JKR9"/>
<keyword evidence="3" id="KW-0914">Notch signaling pathway</keyword>
<keyword evidence="11" id="KW-1185">Reference proteome</keyword>
<keyword evidence="7" id="KW-0539">Nucleus</keyword>
<dbReference type="GO" id="GO:0003713">
    <property type="term" value="F:transcription coactivator activity"/>
    <property type="evidence" value="ECO:0007669"/>
    <property type="project" value="InterPro"/>
</dbReference>
<evidence type="ECO:0000256" key="8">
    <source>
        <dbReference type="SAM" id="MobiDB-lite"/>
    </source>
</evidence>
<dbReference type="STRING" id="333673.A0A3M0JKR9"/>
<gene>
    <name evidence="10" type="ORF">DUI87_23907</name>
</gene>
<evidence type="ECO:0000259" key="9">
    <source>
        <dbReference type="SMART" id="SM01275"/>
    </source>
</evidence>
<dbReference type="PANTHER" id="PTHR15692:SF8">
    <property type="entry name" value="MASTERMIND-LIKE PROTEIN 3"/>
    <property type="match status" value="1"/>
</dbReference>
<keyword evidence="5" id="KW-0010">Activator</keyword>
<dbReference type="PANTHER" id="PTHR15692">
    <property type="entry name" value="MASTERMIND-LIKE"/>
    <property type="match status" value="1"/>
</dbReference>
<proteinExistence type="inferred from homology"/>
<evidence type="ECO:0000256" key="5">
    <source>
        <dbReference type="ARBA" id="ARBA00023159"/>
    </source>
</evidence>
<feature type="domain" description="Neurogenic mastermind-like N-terminal" evidence="9">
    <location>
        <begin position="56"/>
        <end position="115"/>
    </location>
</feature>
<organism evidence="10 11">
    <name type="scientific">Hirundo rustica rustica</name>
    <dbReference type="NCBI Taxonomy" id="333673"/>
    <lineage>
        <taxon>Eukaryota</taxon>
        <taxon>Metazoa</taxon>
        <taxon>Chordata</taxon>
        <taxon>Craniata</taxon>
        <taxon>Vertebrata</taxon>
        <taxon>Euteleostomi</taxon>
        <taxon>Archelosauria</taxon>
        <taxon>Archosauria</taxon>
        <taxon>Dinosauria</taxon>
        <taxon>Saurischia</taxon>
        <taxon>Theropoda</taxon>
        <taxon>Coelurosauria</taxon>
        <taxon>Aves</taxon>
        <taxon>Neognathae</taxon>
        <taxon>Neoaves</taxon>
        <taxon>Telluraves</taxon>
        <taxon>Australaves</taxon>
        <taxon>Passeriformes</taxon>
        <taxon>Sylvioidea</taxon>
        <taxon>Hirundinidae</taxon>
        <taxon>Hirundo</taxon>
    </lineage>
</organism>
<dbReference type="SMART" id="SM01275">
    <property type="entry name" value="MamL-1"/>
    <property type="match status" value="1"/>
</dbReference>
<dbReference type="Gene3D" id="6.10.250.970">
    <property type="match status" value="1"/>
</dbReference>
<dbReference type="InterPro" id="IPR019082">
    <property type="entry name" value="Mastermind-like_N"/>
</dbReference>
<evidence type="ECO:0000313" key="11">
    <source>
        <dbReference type="Proteomes" id="UP000269221"/>
    </source>
</evidence>
<dbReference type="InterPro" id="IPR046370">
    <property type="entry name" value="MAML_N_sf"/>
</dbReference>
<accession>A0A3M0JKR9</accession>
<dbReference type="OrthoDB" id="5982619at2759"/>
<evidence type="ECO:0000313" key="10">
    <source>
        <dbReference type="EMBL" id="RMB99653.1"/>
    </source>
</evidence>
<evidence type="ECO:0000256" key="2">
    <source>
        <dbReference type="ARBA" id="ARBA00008081"/>
    </source>
</evidence>
<feature type="region of interest" description="Disordered" evidence="8">
    <location>
        <begin position="110"/>
        <end position="135"/>
    </location>
</feature>
<comment type="subcellular location">
    <subcellularLocation>
        <location evidence="1">Nucleus speckle</location>
    </subcellularLocation>
</comment>
<sequence>MGDFAAPAAAANGSSICINNNLNSSLSGAGIGVSSTPHGPPAAAAGNNNANSGGIPKHSTVVERLRQRIEGCRRHHVNCESRYQQAQAEQLELERRDTVSLYQRTLEQRAKKTGTGGKQQHQSKQQQDAEPPTAEQRNHTLIMVEQLLEAVFRNPAIGTLTGEVMIRSVKKEGMSWPRHGRVSEVSELSSDNVTLALRTSDSGPPCLFSFNLKSQEKMVFFPPQSPDQMGFTCAQVVKVSSGQSDLINGLFYSLGTPDSLLQLALSSWLAARQPQCKAFSDPVHARDPSKSSVSFCPVAHDPVPHVMRSDVLAAAVDVKEACGEQVAITP</sequence>
<evidence type="ECO:0000256" key="3">
    <source>
        <dbReference type="ARBA" id="ARBA00022976"/>
    </source>
</evidence>
<dbReference type="GO" id="GO:0007221">
    <property type="term" value="P:positive regulation of transcription of Notch receptor target"/>
    <property type="evidence" value="ECO:0007669"/>
    <property type="project" value="InterPro"/>
</dbReference>
<feature type="compositionally biased region" description="Low complexity" evidence="8">
    <location>
        <begin position="41"/>
        <end position="56"/>
    </location>
</feature>
<dbReference type="Pfam" id="PF09596">
    <property type="entry name" value="MamL-1"/>
    <property type="match status" value="1"/>
</dbReference>
<reference evidence="10 11" key="1">
    <citation type="submission" date="2018-07" db="EMBL/GenBank/DDBJ databases">
        <title>A high quality draft genome assembly of the barn swallow (H. rustica rustica).</title>
        <authorList>
            <person name="Formenti G."/>
            <person name="Chiara M."/>
            <person name="Poveda L."/>
            <person name="Francoijs K.-J."/>
            <person name="Bonisoli-Alquati A."/>
            <person name="Canova L."/>
            <person name="Gianfranceschi L."/>
            <person name="Horner D.S."/>
            <person name="Saino N."/>
        </authorList>
    </citation>
    <scope>NUCLEOTIDE SEQUENCE [LARGE SCALE GENOMIC DNA]</scope>
    <source>
        <strain evidence="10">Chelidonia</strain>
        <tissue evidence="10">Blood</tissue>
    </source>
</reference>
<dbReference type="GO" id="GO:0016607">
    <property type="term" value="C:nuclear speck"/>
    <property type="evidence" value="ECO:0007669"/>
    <property type="project" value="UniProtKB-SubCell"/>
</dbReference>
<evidence type="ECO:0000256" key="4">
    <source>
        <dbReference type="ARBA" id="ARBA00023015"/>
    </source>
</evidence>